<evidence type="ECO:0000313" key="3">
    <source>
        <dbReference type="EMBL" id="KZP08823.1"/>
    </source>
</evidence>
<feature type="transmembrane region" description="Helical" evidence="2">
    <location>
        <begin position="56"/>
        <end position="75"/>
    </location>
</feature>
<evidence type="ECO:0000313" key="4">
    <source>
        <dbReference type="Proteomes" id="UP000076532"/>
    </source>
</evidence>
<evidence type="ECO:0000256" key="2">
    <source>
        <dbReference type="SAM" id="Phobius"/>
    </source>
</evidence>
<feature type="compositionally biased region" description="Basic and acidic residues" evidence="1">
    <location>
        <begin position="108"/>
        <end position="119"/>
    </location>
</feature>
<dbReference type="Proteomes" id="UP000076532">
    <property type="component" value="Unassembled WGS sequence"/>
</dbReference>
<keyword evidence="2" id="KW-0472">Membrane</keyword>
<accession>A0A165XRN2</accession>
<feature type="region of interest" description="Disordered" evidence="1">
    <location>
        <begin position="98"/>
        <end position="119"/>
    </location>
</feature>
<name>A0A165XRN2_9AGAM</name>
<gene>
    <name evidence="3" type="ORF">FIBSPDRAFT_900977</name>
</gene>
<organism evidence="3 4">
    <name type="scientific">Athelia psychrophila</name>
    <dbReference type="NCBI Taxonomy" id="1759441"/>
    <lineage>
        <taxon>Eukaryota</taxon>
        <taxon>Fungi</taxon>
        <taxon>Dikarya</taxon>
        <taxon>Basidiomycota</taxon>
        <taxon>Agaricomycotina</taxon>
        <taxon>Agaricomycetes</taxon>
        <taxon>Agaricomycetidae</taxon>
        <taxon>Atheliales</taxon>
        <taxon>Atheliaceae</taxon>
        <taxon>Athelia</taxon>
    </lineage>
</organism>
<reference evidence="3 4" key="1">
    <citation type="journal article" date="2016" name="Mol. Biol. Evol.">
        <title>Comparative Genomics of Early-Diverging Mushroom-Forming Fungi Provides Insights into the Origins of Lignocellulose Decay Capabilities.</title>
        <authorList>
            <person name="Nagy L.G."/>
            <person name="Riley R."/>
            <person name="Tritt A."/>
            <person name="Adam C."/>
            <person name="Daum C."/>
            <person name="Floudas D."/>
            <person name="Sun H."/>
            <person name="Yadav J.S."/>
            <person name="Pangilinan J."/>
            <person name="Larsson K.H."/>
            <person name="Matsuura K."/>
            <person name="Barry K."/>
            <person name="Labutti K."/>
            <person name="Kuo R."/>
            <person name="Ohm R.A."/>
            <person name="Bhattacharya S.S."/>
            <person name="Shirouzu T."/>
            <person name="Yoshinaga Y."/>
            <person name="Martin F.M."/>
            <person name="Grigoriev I.V."/>
            <person name="Hibbett D.S."/>
        </authorList>
    </citation>
    <scope>NUCLEOTIDE SEQUENCE [LARGE SCALE GENOMIC DNA]</scope>
    <source>
        <strain evidence="3 4">CBS 109695</strain>
    </source>
</reference>
<evidence type="ECO:0000256" key="1">
    <source>
        <dbReference type="SAM" id="MobiDB-lite"/>
    </source>
</evidence>
<sequence length="133" mass="14559">MSAGNRRYIHPVQKELTVTMAAHMSSAEIAGQASKELSIYCILSCIMLRRKKNDNYYAVCNALSFAVPDLVIIAIQVGRVIERVKTGDVDICRAIPRRARGSGGNQSVDKERHGNGADVAHRSRPAEMSLFSA</sequence>
<proteinExistence type="predicted"/>
<protein>
    <submittedName>
        <fullName evidence="3">Uncharacterized protein</fullName>
    </submittedName>
</protein>
<keyword evidence="4" id="KW-1185">Reference proteome</keyword>
<keyword evidence="2" id="KW-1133">Transmembrane helix</keyword>
<dbReference type="AlphaFoldDB" id="A0A165XRN2"/>
<dbReference type="EMBL" id="KV417713">
    <property type="protein sequence ID" value="KZP08823.1"/>
    <property type="molecule type" value="Genomic_DNA"/>
</dbReference>
<keyword evidence="2" id="KW-0812">Transmembrane</keyword>